<dbReference type="EMBL" id="VOPL01000001">
    <property type="protein sequence ID" value="TXB71053.1"/>
    <property type="molecule type" value="Genomic_DNA"/>
</dbReference>
<keyword evidence="2" id="KW-0808">Transferase</keyword>
<evidence type="ECO:0000313" key="3">
    <source>
        <dbReference type="Proteomes" id="UP000321562"/>
    </source>
</evidence>
<dbReference type="RefSeq" id="WP_147096535.1">
    <property type="nucleotide sequence ID" value="NZ_JBHUFH010000002.1"/>
</dbReference>
<dbReference type="InterPro" id="IPR051531">
    <property type="entry name" value="N-acetyltransferase"/>
</dbReference>
<feature type="domain" description="N-acetyltransferase" evidence="1">
    <location>
        <begin position="17"/>
        <end position="173"/>
    </location>
</feature>
<dbReference type="PANTHER" id="PTHR43792:SF1">
    <property type="entry name" value="N-ACETYLTRANSFERASE DOMAIN-CONTAINING PROTEIN"/>
    <property type="match status" value="1"/>
</dbReference>
<evidence type="ECO:0000259" key="1">
    <source>
        <dbReference type="PROSITE" id="PS51186"/>
    </source>
</evidence>
<evidence type="ECO:0000313" key="2">
    <source>
        <dbReference type="EMBL" id="TXB71053.1"/>
    </source>
</evidence>
<comment type="caution">
    <text evidence="2">The sequence shown here is derived from an EMBL/GenBank/DDBJ whole genome shotgun (WGS) entry which is preliminary data.</text>
</comment>
<dbReference type="PANTHER" id="PTHR43792">
    <property type="entry name" value="GNAT FAMILY, PUTATIVE (AFU_ORTHOLOGUE AFUA_3G00765)-RELATED-RELATED"/>
    <property type="match status" value="1"/>
</dbReference>
<keyword evidence="3" id="KW-1185">Reference proteome</keyword>
<dbReference type="OrthoDB" id="6293260at2"/>
<proteinExistence type="predicted"/>
<dbReference type="Proteomes" id="UP000321562">
    <property type="component" value="Unassembled WGS sequence"/>
</dbReference>
<dbReference type="PROSITE" id="PS51186">
    <property type="entry name" value="GNAT"/>
    <property type="match status" value="1"/>
</dbReference>
<dbReference type="AlphaFoldDB" id="A0A5C6SB78"/>
<dbReference type="InterPro" id="IPR000182">
    <property type="entry name" value="GNAT_dom"/>
</dbReference>
<sequence length="175" mass="19186">MRGTPLPDAPVLKTARLLLRPPQLSDFDAFAGFYASPRSAMIGGPLDRKDAYSGFSSTAGQWFLKGYGFWEVIDRESGVNIGRAGIYHPDFWPEPELGWIIYGDSHEGRGIAMEAATAARDGAARHFGITAPISSIEATNSRSIALAERMGARRDGEWETPYGPMLRFRHPQVSA</sequence>
<dbReference type="Pfam" id="PF13302">
    <property type="entry name" value="Acetyltransf_3"/>
    <property type="match status" value="1"/>
</dbReference>
<dbReference type="Gene3D" id="3.40.630.30">
    <property type="match status" value="1"/>
</dbReference>
<accession>A0A5C6SB78</accession>
<dbReference type="SUPFAM" id="SSF55729">
    <property type="entry name" value="Acyl-CoA N-acyltransferases (Nat)"/>
    <property type="match status" value="1"/>
</dbReference>
<gene>
    <name evidence="2" type="ORF">FQV27_04185</name>
</gene>
<organism evidence="2 3">
    <name type="scientific">Paracoccus aurantiacus</name>
    <dbReference type="NCBI Taxonomy" id="2599412"/>
    <lineage>
        <taxon>Bacteria</taxon>
        <taxon>Pseudomonadati</taxon>
        <taxon>Pseudomonadota</taxon>
        <taxon>Alphaproteobacteria</taxon>
        <taxon>Rhodobacterales</taxon>
        <taxon>Paracoccaceae</taxon>
        <taxon>Paracoccus</taxon>
    </lineage>
</organism>
<dbReference type="GO" id="GO:0016747">
    <property type="term" value="F:acyltransferase activity, transferring groups other than amino-acyl groups"/>
    <property type="evidence" value="ECO:0007669"/>
    <property type="project" value="InterPro"/>
</dbReference>
<name>A0A5C6SB78_9RHOB</name>
<reference evidence="2 3" key="1">
    <citation type="submission" date="2019-08" db="EMBL/GenBank/DDBJ databases">
        <authorList>
            <person name="Ye J."/>
        </authorList>
    </citation>
    <scope>NUCLEOTIDE SEQUENCE [LARGE SCALE GENOMIC DNA]</scope>
    <source>
        <strain evidence="2 3">TK008</strain>
    </source>
</reference>
<dbReference type="InterPro" id="IPR016181">
    <property type="entry name" value="Acyl_CoA_acyltransferase"/>
</dbReference>
<protein>
    <submittedName>
        <fullName evidence="2">GNAT family N-acetyltransferase</fullName>
    </submittedName>
</protein>